<comment type="function">
    <text evidence="8">Transfers a GMP moiety from GTP to Mo-molybdopterin (Mo-MPT) cofactor (Moco or molybdenum cofactor) to form Mo-molybdopterin guanine dinucleotide (Mo-MGD) cofactor.</text>
</comment>
<evidence type="ECO:0000256" key="2">
    <source>
        <dbReference type="ARBA" id="ARBA00022679"/>
    </source>
</evidence>
<keyword evidence="6 8" id="KW-0342">GTP-binding</keyword>
<dbReference type="InterPro" id="IPR013482">
    <property type="entry name" value="Molybde_CF_guanTrfase"/>
</dbReference>
<evidence type="ECO:0000256" key="5">
    <source>
        <dbReference type="ARBA" id="ARBA00022842"/>
    </source>
</evidence>
<dbReference type="AlphaFoldDB" id="I4EJF2"/>
<dbReference type="Pfam" id="PF12804">
    <property type="entry name" value="NTP_transf_3"/>
    <property type="match status" value="1"/>
</dbReference>
<dbReference type="PANTHER" id="PTHR19136:SF81">
    <property type="entry name" value="MOLYBDENUM COFACTOR GUANYLYLTRANSFERASE"/>
    <property type="match status" value="1"/>
</dbReference>
<comment type="cofactor">
    <cofactor evidence="8">
        <name>Mg(2+)</name>
        <dbReference type="ChEBI" id="CHEBI:18420"/>
    </cofactor>
</comment>
<dbReference type="EC" id="2.7.7.77" evidence="8"/>
<evidence type="ECO:0000256" key="8">
    <source>
        <dbReference type="HAMAP-Rule" id="MF_00316"/>
    </source>
</evidence>
<dbReference type="GO" id="GO:0006777">
    <property type="term" value="P:Mo-molybdopterin cofactor biosynthetic process"/>
    <property type="evidence" value="ECO:0007669"/>
    <property type="project" value="UniProtKB-KW"/>
</dbReference>
<comment type="domain">
    <text evidence="8">The N-terminal domain determines nucleotide recognition and specific binding, while the C-terminal domain determines the specific binding to the target protein.</text>
</comment>
<keyword evidence="5 8" id="KW-0460">Magnesium</keyword>
<dbReference type="InterPro" id="IPR025877">
    <property type="entry name" value="MobA-like_NTP_Trfase"/>
</dbReference>
<organism evidence="10 11">
    <name type="scientific">Nitrolancea hollandica Lb</name>
    <dbReference type="NCBI Taxonomy" id="1129897"/>
    <lineage>
        <taxon>Bacteria</taxon>
        <taxon>Pseudomonadati</taxon>
        <taxon>Thermomicrobiota</taxon>
        <taxon>Thermomicrobia</taxon>
        <taxon>Sphaerobacterales</taxon>
        <taxon>Sphaerobacterineae</taxon>
        <taxon>Sphaerobacteraceae</taxon>
        <taxon>Nitrolancea</taxon>
    </lineage>
</organism>
<sequence>MGSQQPLSVAILAGGQSRRMGRDKALLEVQGRTLLERVIERAGAVASEIFIVAYDRPEYERFGLRVVPDRFPHSGSLGGIYTGVSEAVHDACLVLACDLPFVNVALLSHMASLPRDYDVLVPALAAERSGQGGKETLETLHAIYGKACEPVMEERLRAGAFKIVEAFSGLRVRRIPEAEIRAFDPELLSFFNANTPDEFTWVQQRLADLEQGPGRPFLA</sequence>
<keyword evidence="7 8" id="KW-0501">Molybdenum cofactor biosynthesis</keyword>
<evidence type="ECO:0000256" key="4">
    <source>
        <dbReference type="ARBA" id="ARBA00022741"/>
    </source>
</evidence>
<evidence type="ECO:0000313" key="10">
    <source>
        <dbReference type="EMBL" id="CCF84814.1"/>
    </source>
</evidence>
<dbReference type="HAMAP" id="MF_00316">
    <property type="entry name" value="MobA"/>
    <property type="match status" value="1"/>
</dbReference>
<comment type="subcellular location">
    <subcellularLocation>
        <location evidence="8">Cytoplasm</location>
    </subcellularLocation>
</comment>
<evidence type="ECO:0000256" key="1">
    <source>
        <dbReference type="ARBA" id="ARBA00022490"/>
    </source>
</evidence>
<dbReference type="RefSeq" id="WP_008479268.1">
    <property type="nucleotide sequence ID" value="NZ_CAGS01000334.1"/>
</dbReference>
<reference evidence="10 11" key="1">
    <citation type="journal article" date="2012" name="ISME J.">
        <title>Nitrification expanded: discovery, physiology and genomics of a nitrite-oxidizing bacterium from the phylum Chloroflexi.</title>
        <authorList>
            <person name="Sorokin D.Y."/>
            <person name="Lucker S."/>
            <person name="Vejmelkova D."/>
            <person name="Kostrikina N.A."/>
            <person name="Kleerebezem R."/>
            <person name="Rijpstra W.I."/>
            <person name="Damste J.S."/>
            <person name="Le Paslier D."/>
            <person name="Muyzer G."/>
            <person name="Wagner M."/>
            <person name="van Loosdrecht M.C."/>
            <person name="Daims H."/>
        </authorList>
    </citation>
    <scope>NUCLEOTIDE SEQUENCE [LARGE SCALE GENOMIC DNA]</scope>
    <source>
        <strain evidence="11">none</strain>
    </source>
</reference>
<gene>
    <name evidence="8" type="primary">mobA</name>
    <name evidence="10" type="ORF">NITHO_40008</name>
</gene>
<feature type="domain" description="MobA-like NTP transferase" evidence="9">
    <location>
        <begin position="10"/>
        <end position="160"/>
    </location>
</feature>
<dbReference type="PANTHER" id="PTHR19136">
    <property type="entry name" value="MOLYBDENUM COFACTOR GUANYLYLTRANSFERASE"/>
    <property type="match status" value="1"/>
</dbReference>
<feature type="binding site" evidence="8">
    <location>
        <begin position="12"/>
        <end position="14"/>
    </location>
    <ligand>
        <name>GTP</name>
        <dbReference type="ChEBI" id="CHEBI:37565"/>
    </ligand>
</feature>
<keyword evidence="3 8" id="KW-0479">Metal-binding</keyword>
<dbReference type="InterPro" id="IPR029044">
    <property type="entry name" value="Nucleotide-diphossugar_trans"/>
</dbReference>
<comment type="caution">
    <text evidence="10">The sequence shown here is derived from an EMBL/GenBank/DDBJ whole genome shotgun (WGS) entry which is preliminary data.</text>
</comment>
<keyword evidence="11" id="KW-1185">Reference proteome</keyword>
<dbReference type="GO" id="GO:0005737">
    <property type="term" value="C:cytoplasm"/>
    <property type="evidence" value="ECO:0007669"/>
    <property type="project" value="UniProtKB-SubCell"/>
</dbReference>
<comment type="catalytic activity">
    <reaction evidence="8">
        <text>Mo-molybdopterin + GTP + H(+) = Mo-molybdopterin guanine dinucleotide + diphosphate</text>
        <dbReference type="Rhea" id="RHEA:34243"/>
        <dbReference type="ChEBI" id="CHEBI:15378"/>
        <dbReference type="ChEBI" id="CHEBI:33019"/>
        <dbReference type="ChEBI" id="CHEBI:37565"/>
        <dbReference type="ChEBI" id="CHEBI:71302"/>
        <dbReference type="ChEBI" id="CHEBI:71310"/>
        <dbReference type="EC" id="2.7.7.77"/>
    </reaction>
</comment>
<feature type="binding site" evidence="8">
    <location>
        <position position="98"/>
    </location>
    <ligand>
        <name>GTP</name>
        <dbReference type="ChEBI" id="CHEBI:37565"/>
    </ligand>
</feature>
<dbReference type="GO" id="GO:0046872">
    <property type="term" value="F:metal ion binding"/>
    <property type="evidence" value="ECO:0007669"/>
    <property type="project" value="UniProtKB-KW"/>
</dbReference>
<comment type="caution">
    <text evidence="8">Lacks conserved residue(s) required for the propagation of feature annotation.</text>
</comment>
<name>I4EJF2_9BACT</name>
<keyword evidence="4 8" id="KW-0547">Nucleotide-binding</keyword>
<dbReference type="CDD" id="cd02503">
    <property type="entry name" value="MobA"/>
    <property type="match status" value="1"/>
</dbReference>
<feature type="binding site" evidence="8">
    <location>
        <position position="69"/>
    </location>
    <ligand>
        <name>GTP</name>
        <dbReference type="ChEBI" id="CHEBI:37565"/>
    </ligand>
</feature>
<dbReference type="GO" id="GO:0061603">
    <property type="term" value="F:molybdenum cofactor guanylyltransferase activity"/>
    <property type="evidence" value="ECO:0007669"/>
    <property type="project" value="UniProtKB-EC"/>
</dbReference>
<comment type="similarity">
    <text evidence="8">Belongs to the MobA family.</text>
</comment>
<feature type="binding site" evidence="8">
    <location>
        <position position="24"/>
    </location>
    <ligand>
        <name>GTP</name>
        <dbReference type="ChEBI" id="CHEBI:37565"/>
    </ligand>
</feature>
<evidence type="ECO:0000256" key="7">
    <source>
        <dbReference type="ARBA" id="ARBA00023150"/>
    </source>
</evidence>
<accession>I4EJF2</accession>
<evidence type="ECO:0000313" key="11">
    <source>
        <dbReference type="Proteomes" id="UP000004221"/>
    </source>
</evidence>
<evidence type="ECO:0000256" key="6">
    <source>
        <dbReference type="ARBA" id="ARBA00023134"/>
    </source>
</evidence>
<keyword evidence="1 8" id="KW-0963">Cytoplasm</keyword>
<dbReference type="SUPFAM" id="SSF53448">
    <property type="entry name" value="Nucleotide-diphospho-sugar transferases"/>
    <property type="match status" value="1"/>
</dbReference>
<dbReference type="Gene3D" id="3.90.550.10">
    <property type="entry name" value="Spore Coat Polysaccharide Biosynthesis Protein SpsA, Chain A"/>
    <property type="match status" value="1"/>
</dbReference>
<dbReference type="GO" id="GO:0005525">
    <property type="term" value="F:GTP binding"/>
    <property type="evidence" value="ECO:0007669"/>
    <property type="project" value="UniProtKB-UniRule"/>
</dbReference>
<evidence type="ECO:0000259" key="9">
    <source>
        <dbReference type="Pfam" id="PF12804"/>
    </source>
</evidence>
<protein>
    <recommendedName>
        <fullName evidence="8">Probable molybdenum cofactor guanylyltransferase</fullName>
        <shortName evidence="8">MoCo guanylyltransferase</shortName>
        <ecNumber evidence="8">2.7.7.77</ecNumber>
    </recommendedName>
    <alternativeName>
        <fullName evidence="8">GTP:molybdopterin guanylyltransferase</fullName>
    </alternativeName>
    <alternativeName>
        <fullName evidence="8">Mo-MPT guanylyltransferase</fullName>
    </alternativeName>
    <alternativeName>
        <fullName evidence="8">Molybdopterin guanylyltransferase</fullName>
    </alternativeName>
    <alternativeName>
        <fullName evidence="8">Molybdopterin-guanine dinucleotide synthase</fullName>
        <shortName evidence="8">MGD synthase</shortName>
    </alternativeName>
</protein>
<keyword evidence="2 8" id="KW-0808">Transferase</keyword>
<feature type="binding site" evidence="8">
    <location>
        <position position="98"/>
    </location>
    <ligand>
        <name>Mg(2+)</name>
        <dbReference type="ChEBI" id="CHEBI:18420"/>
    </ligand>
</feature>
<dbReference type="EMBL" id="CAGS01000334">
    <property type="protein sequence ID" value="CCF84814.1"/>
    <property type="molecule type" value="Genomic_DNA"/>
</dbReference>
<dbReference type="Proteomes" id="UP000004221">
    <property type="component" value="Unassembled WGS sequence"/>
</dbReference>
<proteinExistence type="inferred from homology"/>
<evidence type="ECO:0000256" key="3">
    <source>
        <dbReference type="ARBA" id="ARBA00022723"/>
    </source>
</evidence>